<organism evidence="1 2">
    <name type="scientific">Theobroma cacao</name>
    <name type="common">Cacao</name>
    <name type="synonym">Cocoa</name>
    <dbReference type="NCBI Taxonomy" id="3641"/>
    <lineage>
        <taxon>Eukaryota</taxon>
        <taxon>Viridiplantae</taxon>
        <taxon>Streptophyta</taxon>
        <taxon>Embryophyta</taxon>
        <taxon>Tracheophyta</taxon>
        <taxon>Spermatophyta</taxon>
        <taxon>Magnoliopsida</taxon>
        <taxon>eudicotyledons</taxon>
        <taxon>Gunneridae</taxon>
        <taxon>Pentapetalae</taxon>
        <taxon>rosids</taxon>
        <taxon>malvids</taxon>
        <taxon>Malvales</taxon>
        <taxon>Malvaceae</taxon>
        <taxon>Byttnerioideae</taxon>
        <taxon>Theobroma</taxon>
    </lineage>
</organism>
<dbReference type="HOGENOM" id="CLU_2417610_0_0_1"/>
<evidence type="ECO:0000313" key="2">
    <source>
        <dbReference type="Proteomes" id="UP000026915"/>
    </source>
</evidence>
<proteinExistence type="predicted"/>
<sequence length="92" mass="10808">MDMEKLRLLFGMDSCIIVDAIGKAKGFALAWKQAKCNKSIFGLKVSRRVLNVTYLFFVNDNMIFGKKRTQEVWAFKNFFDWYEHAYGQKINL</sequence>
<dbReference type="AlphaFoldDB" id="A0A061E7K8"/>
<dbReference type="Gramene" id="EOY00613">
    <property type="protein sequence ID" value="EOY00613"/>
    <property type="gene ID" value="TCM_010493"/>
</dbReference>
<name>A0A061E7K8_THECC</name>
<gene>
    <name evidence="1" type="ORF">TCM_010493</name>
</gene>
<reference evidence="1 2" key="1">
    <citation type="journal article" date="2013" name="Genome Biol.">
        <title>The genome sequence of the most widely cultivated cacao type and its use to identify candidate genes regulating pod color.</title>
        <authorList>
            <person name="Motamayor J.C."/>
            <person name="Mockaitis K."/>
            <person name="Schmutz J."/>
            <person name="Haiminen N."/>
            <person name="Iii D.L."/>
            <person name="Cornejo O."/>
            <person name="Findley S.D."/>
            <person name="Zheng P."/>
            <person name="Utro F."/>
            <person name="Royaert S."/>
            <person name="Saski C."/>
            <person name="Jenkins J."/>
            <person name="Podicheti R."/>
            <person name="Zhao M."/>
            <person name="Scheffler B.E."/>
            <person name="Stack J.C."/>
            <person name="Feltus F.A."/>
            <person name="Mustiga G.M."/>
            <person name="Amores F."/>
            <person name="Phillips W."/>
            <person name="Marelli J.P."/>
            <person name="May G.D."/>
            <person name="Shapiro H."/>
            <person name="Ma J."/>
            <person name="Bustamante C.D."/>
            <person name="Schnell R.J."/>
            <person name="Main D."/>
            <person name="Gilbert D."/>
            <person name="Parida L."/>
            <person name="Kuhn D.N."/>
        </authorList>
    </citation>
    <scope>NUCLEOTIDE SEQUENCE [LARGE SCALE GENOMIC DNA]</scope>
    <source>
        <strain evidence="2">cv. Matina 1-6</strain>
    </source>
</reference>
<accession>A0A061E7K8</accession>
<dbReference type="InParanoid" id="A0A061E7K8"/>
<protein>
    <submittedName>
        <fullName evidence="1">Uncharacterized protein</fullName>
    </submittedName>
</protein>
<keyword evidence="2" id="KW-1185">Reference proteome</keyword>
<dbReference type="EMBL" id="CM001880">
    <property type="protein sequence ID" value="EOY00613.1"/>
    <property type="molecule type" value="Genomic_DNA"/>
</dbReference>
<dbReference type="Proteomes" id="UP000026915">
    <property type="component" value="Chromosome 2"/>
</dbReference>
<evidence type="ECO:0000313" key="1">
    <source>
        <dbReference type="EMBL" id="EOY00613.1"/>
    </source>
</evidence>